<comment type="caution">
    <text evidence="1">The sequence shown here is derived from an EMBL/GenBank/DDBJ whole genome shotgun (WGS) entry which is preliminary data.</text>
</comment>
<dbReference type="AlphaFoldDB" id="A0A8X7NH32"/>
<reference evidence="1" key="1">
    <citation type="submission" date="2020-03" db="EMBL/GenBank/DDBJ databases">
        <title>FDA dAtabase for Regulatory Grade micrObial Sequences (FDA-ARGOS): Supporting development and validation of Infectious Disease Dx tests.</title>
        <authorList>
            <person name="Campos J."/>
            <person name="Goldberg B."/>
            <person name="Tallon L."/>
            <person name="Sadzewicz L."/>
            <person name="Vavikolanu K."/>
            <person name="Mehta A."/>
            <person name="Aluvathingal J."/>
            <person name="Nadendla S."/>
            <person name="Nandy P."/>
            <person name="Geyer C."/>
            <person name="Yan Y."/>
            <person name="Sichtig H."/>
        </authorList>
    </citation>
    <scope>NUCLEOTIDE SEQUENCE [LARGE SCALE GENOMIC DNA]</scope>
    <source>
        <strain evidence="1">FDAARGOS_652</strain>
    </source>
</reference>
<gene>
    <name evidence="1" type="ORF">FOB60_005485</name>
</gene>
<evidence type="ECO:0000313" key="1">
    <source>
        <dbReference type="EMBL" id="KAF6042731.1"/>
    </source>
</evidence>
<name>A0A8X7NH32_CANPA</name>
<accession>A0A8X7NH32</accession>
<proteinExistence type="predicted"/>
<evidence type="ECO:0000313" key="2">
    <source>
        <dbReference type="Proteomes" id="UP000590412"/>
    </source>
</evidence>
<organism evidence="1 2">
    <name type="scientific">Candida parapsilosis</name>
    <name type="common">Yeast</name>
    <dbReference type="NCBI Taxonomy" id="5480"/>
    <lineage>
        <taxon>Eukaryota</taxon>
        <taxon>Fungi</taxon>
        <taxon>Dikarya</taxon>
        <taxon>Ascomycota</taxon>
        <taxon>Saccharomycotina</taxon>
        <taxon>Pichiomycetes</taxon>
        <taxon>Debaryomycetaceae</taxon>
        <taxon>Candida/Lodderomyces clade</taxon>
        <taxon>Candida</taxon>
    </lineage>
</organism>
<dbReference type="EMBL" id="JABWAB010000013">
    <property type="protein sequence ID" value="KAF6042731.1"/>
    <property type="molecule type" value="Genomic_DNA"/>
</dbReference>
<dbReference type="Proteomes" id="UP000590412">
    <property type="component" value="Unassembled WGS sequence"/>
</dbReference>
<sequence>MNQIQIFCFYYLHFYDYIPTKTDTRVLFKPPKTVKVTIIKECIDGLGYLASVRYTEDADGVDIVVGHKDMEEYNWALGEVFECVNGLYNVSGLSAGSYTLLVKSNGSPYDGTRHDPSIFRSLPTYEEAEAKARNNLNDYEAIDTPSNVIGNTSLSGIQGVIDRTFHVNLDVTLQENECWNVGTEV</sequence>
<protein>
    <submittedName>
        <fullName evidence="1">Uncharacterized protein</fullName>
    </submittedName>
</protein>